<dbReference type="Proteomes" id="UP000076078">
    <property type="component" value="Unassembled WGS sequence"/>
</dbReference>
<name>A0A151ZES1_TIELA</name>
<dbReference type="AlphaFoldDB" id="A0A151ZES1"/>
<evidence type="ECO:0000313" key="3">
    <source>
        <dbReference type="EMBL" id="KYQ92462.1"/>
    </source>
</evidence>
<protein>
    <recommendedName>
        <fullName evidence="2">DSCP-N domain-containing protein</fullName>
    </recommendedName>
</protein>
<keyword evidence="1" id="KW-0732">Signal</keyword>
<dbReference type="OMA" id="CENIICP"/>
<proteinExistence type="predicted"/>
<evidence type="ECO:0000259" key="2">
    <source>
        <dbReference type="Pfam" id="PF04562"/>
    </source>
</evidence>
<reference evidence="3 4" key="1">
    <citation type="submission" date="2015-12" db="EMBL/GenBank/DDBJ databases">
        <title>Dictyostelia acquired genes for synthesis and detection of signals that induce cell-type specialization by lateral gene transfer from prokaryotes.</title>
        <authorList>
            <person name="Gloeckner G."/>
            <person name="Schaap P."/>
        </authorList>
    </citation>
    <scope>NUCLEOTIDE SEQUENCE [LARGE SCALE GENOMIC DNA]</scope>
    <source>
        <strain evidence="3 4">TK</strain>
    </source>
</reference>
<organism evidence="3 4">
    <name type="scientific">Tieghemostelium lacteum</name>
    <name type="common">Slime mold</name>
    <name type="synonym">Dictyostelium lacteum</name>
    <dbReference type="NCBI Taxonomy" id="361077"/>
    <lineage>
        <taxon>Eukaryota</taxon>
        <taxon>Amoebozoa</taxon>
        <taxon>Evosea</taxon>
        <taxon>Eumycetozoa</taxon>
        <taxon>Dictyostelia</taxon>
        <taxon>Dictyosteliales</taxon>
        <taxon>Raperosteliaceae</taxon>
        <taxon>Tieghemostelium</taxon>
    </lineage>
</organism>
<dbReference type="InParanoid" id="A0A151ZES1"/>
<evidence type="ECO:0000256" key="1">
    <source>
        <dbReference type="SAM" id="SignalP"/>
    </source>
</evidence>
<accession>A0A151ZES1</accession>
<dbReference type="Pfam" id="PF04562">
    <property type="entry name" value="Dicty_spore_N"/>
    <property type="match status" value="1"/>
</dbReference>
<gene>
    <name evidence="3" type="ORF">DLAC_06444</name>
</gene>
<feature type="domain" description="DSCP-N" evidence="2">
    <location>
        <begin position="26"/>
        <end position="145"/>
    </location>
</feature>
<feature type="chain" id="PRO_5007593222" description="DSCP-N domain-containing protein" evidence="1">
    <location>
        <begin position="24"/>
        <end position="357"/>
    </location>
</feature>
<evidence type="ECO:0000313" key="4">
    <source>
        <dbReference type="Proteomes" id="UP000076078"/>
    </source>
</evidence>
<keyword evidence="4" id="KW-1185">Reference proteome</keyword>
<dbReference type="InterPro" id="IPR007643">
    <property type="entry name" value="Dict_spore_N"/>
</dbReference>
<comment type="caution">
    <text evidence="3">The sequence shown here is derived from an EMBL/GenBank/DDBJ whole genome shotgun (WGS) entry which is preliminary data.</text>
</comment>
<feature type="signal peptide" evidence="1">
    <location>
        <begin position="1"/>
        <end position="23"/>
    </location>
</feature>
<dbReference type="EMBL" id="LODT01000029">
    <property type="protein sequence ID" value="KYQ92462.1"/>
    <property type="molecule type" value="Genomic_DNA"/>
</dbReference>
<sequence>MKNSLLSLFIITILSALLFNINASPCEYVVEVDCDVTYPICRTLHLNSCCGSSSLCVSGNMDVTIDRADRVLGKLYCIRDPRDNQVYHLNTHNISNYQFEFYQVFEPPNLTCESIGCHEKNLLCEYYVDSCLNDSPCCRPIPRCVEIRQQDTTLSKSNGMCSKQCPKGFICRFLVKEEHCLPETCENIICPEGMKCQEVFGTGVSSCFPNLLVDEMDIITDEDDNCDTKECTSEFTCGDGIFSQADCIPNNVEYYANRFECSKCPKNWYCNKFGLSGICVEWNSENRQCSWGEMCDHFQICNETTKSCYYDECNNSQSSPTCSNGLVCFQSSPQNPKICASEFIMPYTRYSGPRNTL</sequence>